<dbReference type="Proteomes" id="UP000005240">
    <property type="component" value="Unassembled WGS sequence"/>
</dbReference>
<keyword evidence="4" id="KW-1185">Reference proteome</keyword>
<sequence>MSIPTSTQKLHSPTRQLQSLNPATLVTGNGSHLKCEVWLPVNSPAAPTNLVPCARPSAITPAPNSHPVRPLAHPFSPQLLSDLIGSMEHKLVSGAGARGQMRRYLIDLLTGGLFHTSVRHLLLRSAQLSIQALLRARTAHTAAKIRVAQLDNLGRLQRQQDPQTCPQTRPPLRISGSAKPL</sequence>
<reference evidence="3" key="4">
    <citation type="submission" date="2025-05" db="UniProtKB">
        <authorList>
            <consortium name="EnsemblFungi"/>
        </authorList>
    </citation>
    <scope>IDENTIFICATION</scope>
    <source>
        <strain evidence="3">isolate 1-1 / race 1 (BBBD)</strain>
    </source>
</reference>
<feature type="compositionally biased region" description="Polar residues" evidence="1">
    <location>
        <begin position="157"/>
        <end position="167"/>
    </location>
</feature>
<gene>
    <name evidence="2" type="ORF">PTTG_03117</name>
</gene>
<evidence type="ECO:0000313" key="2">
    <source>
        <dbReference type="EMBL" id="OAV91985.1"/>
    </source>
</evidence>
<evidence type="ECO:0000313" key="3">
    <source>
        <dbReference type="EnsemblFungi" id="PTTG_03117-t43_1-p1"/>
    </source>
</evidence>
<name>A0A180GH31_PUCT1</name>
<dbReference type="EnsemblFungi" id="PTTG_03117-t43_1">
    <property type="protein sequence ID" value="PTTG_03117-t43_1-p1"/>
    <property type="gene ID" value="PTTG_03117"/>
</dbReference>
<proteinExistence type="predicted"/>
<accession>A0A180GH31</accession>
<dbReference type="VEuPathDB" id="FungiDB:PTTG_03117"/>
<reference evidence="3 4" key="3">
    <citation type="journal article" date="2017" name="G3 (Bethesda)">
        <title>Comparative analysis highlights variable genome content of wheat rusts and divergence of the mating loci.</title>
        <authorList>
            <person name="Cuomo C.A."/>
            <person name="Bakkeren G."/>
            <person name="Khalil H.B."/>
            <person name="Panwar V."/>
            <person name="Joly D."/>
            <person name="Linning R."/>
            <person name="Sakthikumar S."/>
            <person name="Song X."/>
            <person name="Adiconis X."/>
            <person name="Fan L."/>
            <person name="Goldberg J.M."/>
            <person name="Levin J.Z."/>
            <person name="Young S."/>
            <person name="Zeng Q."/>
            <person name="Anikster Y."/>
            <person name="Bruce M."/>
            <person name="Wang M."/>
            <person name="Yin C."/>
            <person name="McCallum B."/>
            <person name="Szabo L.J."/>
            <person name="Hulbert S."/>
            <person name="Chen X."/>
            <person name="Fellers J.P."/>
        </authorList>
    </citation>
    <scope>NUCLEOTIDE SEQUENCE</scope>
    <source>
        <strain evidence="3">isolate 1-1 / race 1 (BBBD)</strain>
        <strain evidence="4">Isolate 1-1 / race 1 (BBBD)</strain>
    </source>
</reference>
<feature type="region of interest" description="Disordered" evidence="1">
    <location>
        <begin position="156"/>
        <end position="181"/>
    </location>
</feature>
<evidence type="ECO:0000313" key="4">
    <source>
        <dbReference type="Proteomes" id="UP000005240"/>
    </source>
</evidence>
<reference evidence="2" key="2">
    <citation type="submission" date="2016-05" db="EMBL/GenBank/DDBJ databases">
        <title>Comparative analysis highlights variable genome content of wheat rusts and divergence of the mating loci.</title>
        <authorList>
            <person name="Cuomo C.A."/>
            <person name="Bakkeren G."/>
            <person name="Szabo L."/>
            <person name="Khalil H."/>
            <person name="Joly D."/>
            <person name="Goldberg J."/>
            <person name="Young S."/>
            <person name="Zeng Q."/>
            <person name="Fellers J."/>
        </authorList>
    </citation>
    <scope>NUCLEOTIDE SEQUENCE [LARGE SCALE GENOMIC DNA]</scope>
    <source>
        <strain evidence="2">1-1 BBBD Race 1</strain>
    </source>
</reference>
<reference evidence="2" key="1">
    <citation type="submission" date="2009-11" db="EMBL/GenBank/DDBJ databases">
        <authorList>
            <consortium name="The Broad Institute Genome Sequencing Platform"/>
            <person name="Ward D."/>
            <person name="Feldgarden M."/>
            <person name="Earl A."/>
            <person name="Young S.K."/>
            <person name="Zeng Q."/>
            <person name="Koehrsen M."/>
            <person name="Alvarado L."/>
            <person name="Berlin A."/>
            <person name="Bochicchio J."/>
            <person name="Borenstein D."/>
            <person name="Chapman S.B."/>
            <person name="Chen Z."/>
            <person name="Engels R."/>
            <person name="Freedman E."/>
            <person name="Gellesch M."/>
            <person name="Goldberg J."/>
            <person name="Griggs A."/>
            <person name="Gujja S."/>
            <person name="Heilman E."/>
            <person name="Heiman D."/>
            <person name="Hepburn T."/>
            <person name="Howarth C."/>
            <person name="Jen D."/>
            <person name="Larson L."/>
            <person name="Lewis B."/>
            <person name="Mehta T."/>
            <person name="Park D."/>
            <person name="Pearson M."/>
            <person name="Roberts A."/>
            <person name="Saif S."/>
            <person name="Shea T."/>
            <person name="Shenoy N."/>
            <person name="Sisk P."/>
            <person name="Stolte C."/>
            <person name="Sykes S."/>
            <person name="Thomson T."/>
            <person name="Walk T."/>
            <person name="White J."/>
            <person name="Yandava C."/>
            <person name="Izard J."/>
            <person name="Baranova O.V."/>
            <person name="Blanton J.M."/>
            <person name="Tanner A.C."/>
            <person name="Dewhirst F.E."/>
            <person name="Haas B."/>
            <person name="Nusbaum C."/>
            <person name="Birren B."/>
        </authorList>
    </citation>
    <scope>NUCLEOTIDE SEQUENCE [LARGE SCALE GENOMIC DNA]</scope>
    <source>
        <strain evidence="2">1-1 BBBD Race 1</strain>
    </source>
</reference>
<feature type="region of interest" description="Disordered" evidence="1">
    <location>
        <begin position="1"/>
        <end position="21"/>
    </location>
</feature>
<evidence type="ECO:0000256" key="1">
    <source>
        <dbReference type="SAM" id="MobiDB-lite"/>
    </source>
</evidence>
<organism evidence="2">
    <name type="scientific">Puccinia triticina (isolate 1-1 / race 1 (BBBD))</name>
    <name type="common">Brown leaf rust fungus</name>
    <dbReference type="NCBI Taxonomy" id="630390"/>
    <lineage>
        <taxon>Eukaryota</taxon>
        <taxon>Fungi</taxon>
        <taxon>Dikarya</taxon>
        <taxon>Basidiomycota</taxon>
        <taxon>Pucciniomycotina</taxon>
        <taxon>Pucciniomycetes</taxon>
        <taxon>Pucciniales</taxon>
        <taxon>Pucciniaceae</taxon>
        <taxon>Puccinia</taxon>
    </lineage>
</organism>
<protein>
    <submittedName>
        <fullName evidence="2 3">Uncharacterized protein</fullName>
    </submittedName>
</protein>
<dbReference type="AlphaFoldDB" id="A0A180GH31"/>
<dbReference type="EMBL" id="ADAS02000071">
    <property type="protein sequence ID" value="OAV91985.1"/>
    <property type="molecule type" value="Genomic_DNA"/>
</dbReference>